<feature type="compositionally biased region" description="Basic and acidic residues" evidence="1">
    <location>
        <begin position="658"/>
        <end position="667"/>
    </location>
</feature>
<dbReference type="SMART" id="SM01163">
    <property type="entry name" value="DUF1785"/>
    <property type="match status" value="3"/>
</dbReference>
<feature type="compositionally biased region" description="Gly residues" evidence="1">
    <location>
        <begin position="670"/>
        <end position="685"/>
    </location>
</feature>
<proteinExistence type="predicted"/>
<dbReference type="Gene3D" id="2.170.260.10">
    <property type="entry name" value="paz domain"/>
    <property type="match status" value="2"/>
</dbReference>
<evidence type="ECO:0000256" key="1">
    <source>
        <dbReference type="SAM" id="MobiDB-lite"/>
    </source>
</evidence>
<dbReference type="EMBL" id="RDQH01000329">
    <property type="protein sequence ID" value="RXI04642.1"/>
    <property type="molecule type" value="Genomic_DNA"/>
</dbReference>
<feature type="domain" description="Argonaute linker 1" evidence="2">
    <location>
        <begin position="542"/>
        <end position="594"/>
    </location>
</feature>
<keyword evidence="4" id="KW-1185">Reference proteome</keyword>
<dbReference type="STRING" id="3750.A0A498KGB3"/>
<dbReference type="InterPro" id="IPR032474">
    <property type="entry name" value="Argonaute_N"/>
</dbReference>
<comment type="caution">
    <text evidence="3">The sequence shown here is derived from an EMBL/GenBank/DDBJ whole genome shotgun (WGS) entry which is preliminary data.</text>
</comment>
<dbReference type="InterPro" id="IPR036085">
    <property type="entry name" value="PAZ_dom_sf"/>
</dbReference>
<feature type="region of interest" description="Disordered" evidence="1">
    <location>
        <begin position="625"/>
        <end position="688"/>
    </location>
</feature>
<dbReference type="SUPFAM" id="SSF101690">
    <property type="entry name" value="PAZ domain"/>
    <property type="match status" value="3"/>
</dbReference>
<dbReference type="PANTHER" id="PTHR22891">
    <property type="entry name" value="EUKARYOTIC TRANSLATION INITIATION FACTOR 2C"/>
    <property type="match status" value="1"/>
</dbReference>
<evidence type="ECO:0000259" key="2">
    <source>
        <dbReference type="SMART" id="SM01163"/>
    </source>
</evidence>
<dbReference type="Proteomes" id="UP000290289">
    <property type="component" value="Chromosome 3"/>
</dbReference>
<evidence type="ECO:0000313" key="4">
    <source>
        <dbReference type="Proteomes" id="UP000290289"/>
    </source>
</evidence>
<feature type="domain" description="Argonaute linker 1" evidence="2">
    <location>
        <begin position="377"/>
        <end position="429"/>
    </location>
</feature>
<dbReference type="Pfam" id="PF16486">
    <property type="entry name" value="ArgoN"/>
    <property type="match status" value="2"/>
</dbReference>
<accession>A0A498KGB3</accession>
<name>A0A498KGB3_MALDO</name>
<evidence type="ECO:0000313" key="3">
    <source>
        <dbReference type="EMBL" id="RXI04642.1"/>
    </source>
</evidence>
<dbReference type="AlphaFoldDB" id="A0A498KGB3"/>
<feature type="compositionally biased region" description="Gly residues" evidence="1">
    <location>
        <begin position="644"/>
        <end position="655"/>
    </location>
</feature>
<dbReference type="Pfam" id="PF08699">
    <property type="entry name" value="ArgoL1"/>
    <property type="match status" value="3"/>
</dbReference>
<reference evidence="3 4" key="1">
    <citation type="submission" date="2018-10" db="EMBL/GenBank/DDBJ databases">
        <title>A high-quality apple genome assembly.</title>
        <authorList>
            <person name="Hu J."/>
        </authorList>
    </citation>
    <scope>NUCLEOTIDE SEQUENCE [LARGE SCALE GENOMIC DNA]</scope>
    <source>
        <strain evidence="4">cv. HFTH1</strain>
        <tissue evidence="3">Young leaf</tissue>
    </source>
</reference>
<organism evidence="3 4">
    <name type="scientific">Malus domestica</name>
    <name type="common">Apple</name>
    <name type="synonym">Pyrus malus</name>
    <dbReference type="NCBI Taxonomy" id="3750"/>
    <lineage>
        <taxon>Eukaryota</taxon>
        <taxon>Viridiplantae</taxon>
        <taxon>Streptophyta</taxon>
        <taxon>Embryophyta</taxon>
        <taxon>Tracheophyta</taxon>
        <taxon>Spermatophyta</taxon>
        <taxon>Magnoliopsida</taxon>
        <taxon>eudicotyledons</taxon>
        <taxon>Gunneridae</taxon>
        <taxon>Pentapetalae</taxon>
        <taxon>rosids</taxon>
        <taxon>fabids</taxon>
        <taxon>Rosales</taxon>
        <taxon>Rosaceae</taxon>
        <taxon>Amygdaloideae</taxon>
        <taxon>Maleae</taxon>
        <taxon>Malus</taxon>
    </lineage>
</organism>
<sequence>MAAQAYSPLLMVEAPAPGGSAPAQASSISAPPPDDAALISEMEQELTLPARPPSSMKSVRYPARPGYGKVGEKVQVWANHFIVEVSITSEIASKKINRDVIKQLVRLFKESHLGKRMPAAYDGMKSVHTAGPLHFSMKEFVVKLAETDGRQGSAAADPNRRGREFKVTLKLASKHDLYQLQQSLRTGQHESPQDAAQVLDVVLRATPDEKYTVGGRSYFTIEPWQKGDLGEGLEYWRGFYQSLRPTQYGFWLNIDVSAGAFYEPILVTESVKELLNYRELSRPLPDRDRLKVEKALKGFKVALSCRDNRSYKITGVSVEPLSKLMRDREFKVTIKLASKSDLYQLQQSLRTQQHESPQDTIQVLDVVLRATPDEKYTVVERSYFVIVPRQKSDLAEGLEYWRGFYQSLRPTQYGISLNIDVSAGAFCEPILVTEYVKKLLNCKELSRPLPDCDRLKVEKALKGFKVALSCRDNRSYKITGVSVELLSKLMRDREFKVTLKLASKPDVHQPRQFLLSHQHESPQDAIQALDVVLRTTLDEKCTVVGRSYFAIEPRHKVDVGAGLEYRGGFYLSLGPTQLGVMLNIDVSTGAFYEPILVTEFVEKLLNHGEVPRPLPDCDRLKDLVTTASGLDPSGGQGHHQAGGSSSGGGDAGGGSFESDARGGRDDGGDGGDAGDAGGGGGGRGDGAQPLVRRPVNLYQNQLGEDVFVAILYPEEYANLWAFLPAIRVREWRPLDQIWYTYRDSATRALRLIDGTADLSFLGWSTIWAGLTKIVLSSRVHGTISVKIRARVRVVEEGAEQQAEEEAEQDLDGPVRYHIHREEVTTLERFRILIFWFPVYTAFRADEQWLDFSTVYIMGTGERLS</sequence>
<feature type="domain" description="Argonaute linker 1" evidence="2">
    <location>
        <begin position="212"/>
        <end position="264"/>
    </location>
</feature>
<gene>
    <name evidence="3" type="ORF">DVH24_038916</name>
</gene>
<protein>
    <recommendedName>
        <fullName evidence="2">Argonaute linker 1 domain-containing protein</fullName>
    </recommendedName>
</protein>
<dbReference type="InterPro" id="IPR014811">
    <property type="entry name" value="ArgoL1"/>
</dbReference>